<dbReference type="InterPro" id="IPR003010">
    <property type="entry name" value="C-N_Hydrolase"/>
</dbReference>
<reference evidence="3" key="1">
    <citation type="submission" date="2018-06" db="EMBL/GenBank/DDBJ databases">
        <authorList>
            <person name="Zhirakovskaya E."/>
        </authorList>
    </citation>
    <scope>NUCLEOTIDE SEQUENCE</scope>
</reference>
<dbReference type="SUPFAM" id="SSF56317">
    <property type="entry name" value="Carbon-nitrogen hydrolase"/>
    <property type="match status" value="1"/>
</dbReference>
<protein>
    <submittedName>
        <fullName evidence="3">FIG003879: Predicted amidohydrolase</fullName>
    </submittedName>
</protein>
<dbReference type="PANTHER" id="PTHR23088">
    <property type="entry name" value="NITRILASE-RELATED"/>
    <property type="match status" value="1"/>
</dbReference>
<accession>A0A3B0TI15</accession>
<evidence type="ECO:0000313" key="3">
    <source>
        <dbReference type="EMBL" id="VAW16490.1"/>
    </source>
</evidence>
<proteinExistence type="predicted"/>
<dbReference type="AlphaFoldDB" id="A0A3B0TI15"/>
<dbReference type="CDD" id="cd07572">
    <property type="entry name" value="nit"/>
    <property type="match status" value="1"/>
</dbReference>
<dbReference type="GO" id="GO:0016811">
    <property type="term" value="F:hydrolase activity, acting on carbon-nitrogen (but not peptide) bonds, in linear amides"/>
    <property type="evidence" value="ECO:0007669"/>
    <property type="project" value="InterPro"/>
</dbReference>
<gene>
    <name evidence="3" type="ORF">MNBD_ALPHA12-762</name>
</gene>
<dbReference type="Pfam" id="PF00795">
    <property type="entry name" value="CN_hydrolase"/>
    <property type="match status" value="1"/>
</dbReference>
<organism evidence="3">
    <name type="scientific">hydrothermal vent metagenome</name>
    <dbReference type="NCBI Taxonomy" id="652676"/>
    <lineage>
        <taxon>unclassified sequences</taxon>
        <taxon>metagenomes</taxon>
        <taxon>ecological metagenomes</taxon>
    </lineage>
</organism>
<dbReference type="PROSITE" id="PS50263">
    <property type="entry name" value="CN_HYDROLASE"/>
    <property type="match status" value="1"/>
</dbReference>
<name>A0A3B0TI15_9ZZZZ</name>
<dbReference type="EMBL" id="UOEO01000052">
    <property type="protein sequence ID" value="VAW16490.1"/>
    <property type="molecule type" value="Genomic_DNA"/>
</dbReference>
<evidence type="ECO:0000256" key="1">
    <source>
        <dbReference type="ARBA" id="ARBA00022801"/>
    </source>
</evidence>
<evidence type="ECO:0000259" key="2">
    <source>
        <dbReference type="PROSITE" id="PS50263"/>
    </source>
</evidence>
<feature type="domain" description="CN hydrolase" evidence="2">
    <location>
        <begin position="5"/>
        <end position="253"/>
    </location>
</feature>
<sequence length="281" mass="30345">MPHSLTIAAAQMCSGVSVQKNLQEIAQFATKAAASGVDYLLTPEMSVAFVEGSGSLHKIAQAYDDNEALDVCAGIARQNKIHLHIGSLAIALDNGQFANRSVLFSPDGKIVDFYDKIHLFDAELGNSQSYRESAHYRGGERAVLTKMAGINLGMSICYDLRFASLYRQLALAGAHIISAPAAFTVPTGTAHWQVLIRARAIETGCYIIAAAQGGAHENGRTTYGHSMIVDPWGKIIAQKKDYAPGLIMAKINTKEVKKARMRLPALANRAMFSLSVNHNEV</sequence>
<dbReference type="Gene3D" id="3.60.110.10">
    <property type="entry name" value="Carbon-nitrogen hydrolase"/>
    <property type="match status" value="1"/>
</dbReference>
<keyword evidence="1 3" id="KW-0378">Hydrolase</keyword>
<dbReference type="PANTHER" id="PTHR23088:SF27">
    <property type="entry name" value="DEAMINATED GLUTATHIONE AMIDASE"/>
    <property type="match status" value="1"/>
</dbReference>
<dbReference type="InterPro" id="IPR036526">
    <property type="entry name" value="C-N_Hydrolase_sf"/>
</dbReference>
<dbReference type="InterPro" id="IPR045254">
    <property type="entry name" value="Nit1/2_C-N_Hydrolase"/>
</dbReference>